<feature type="region of interest" description="Disordered" evidence="1">
    <location>
        <begin position="463"/>
        <end position="539"/>
    </location>
</feature>
<evidence type="ECO:0000313" key="2">
    <source>
        <dbReference type="EMBL" id="PIP86343.1"/>
    </source>
</evidence>
<comment type="caution">
    <text evidence="2">The sequence shown here is derived from an EMBL/GenBank/DDBJ whole genome shotgun (WGS) entry which is preliminary data.</text>
</comment>
<evidence type="ECO:0000313" key="3">
    <source>
        <dbReference type="Proteomes" id="UP000231276"/>
    </source>
</evidence>
<protein>
    <submittedName>
        <fullName evidence="2">Uncharacterized protein</fullName>
    </submittedName>
</protein>
<dbReference type="Proteomes" id="UP000231276">
    <property type="component" value="Unassembled WGS sequence"/>
</dbReference>
<name>A0A2H0DVY5_9BACT</name>
<reference evidence="2 3" key="1">
    <citation type="submission" date="2017-09" db="EMBL/GenBank/DDBJ databases">
        <title>Depth-based differentiation of microbial function through sediment-hosted aquifers and enrichment of novel symbionts in the deep terrestrial subsurface.</title>
        <authorList>
            <person name="Probst A.J."/>
            <person name="Ladd B."/>
            <person name="Jarett J.K."/>
            <person name="Geller-Mcgrath D.E."/>
            <person name="Sieber C.M."/>
            <person name="Emerson J.B."/>
            <person name="Anantharaman K."/>
            <person name="Thomas B.C."/>
            <person name="Malmstrom R."/>
            <person name="Stieglmeier M."/>
            <person name="Klingl A."/>
            <person name="Woyke T."/>
            <person name="Ryan C.M."/>
            <person name="Banfield J.F."/>
        </authorList>
    </citation>
    <scope>NUCLEOTIDE SEQUENCE [LARGE SCALE GENOMIC DNA]</scope>
    <source>
        <strain evidence="2">CG22_combo_CG10-13_8_21_14_all_43_18</strain>
    </source>
</reference>
<gene>
    <name evidence="2" type="ORF">COW82_02490</name>
</gene>
<dbReference type="AlphaFoldDB" id="A0A2H0DVY5"/>
<dbReference type="EMBL" id="PCTS01000034">
    <property type="protein sequence ID" value="PIP86343.1"/>
    <property type="molecule type" value="Genomic_DNA"/>
</dbReference>
<proteinExistence type="predicted"/>
<sequence>MTRAKKIILTFLIILSGMTSFVSFSPKAEAIDTKTLLGGAGGVALHCAGVLDKIGGFLGGILPGGEVPVKEKAERNKEGCLDQLAFIGANILIEETIKSTTDWINGRSGGGGPKYVQNVGQFLEGVTDKTIGEYINTTDFGYICDPFKLQIKTLLARVNIPEKRAACTLSEVAQNIENFIGGDFYDGGWSAWGELVSRSSPYNAATKAVADLEVTIQGQKEIELSKLTWGSGFLSWDTCPGEAYQCKAGGIWYDNVGEAECLNPPLLTDEETGLFTVERPVGSWLCRAGLQTNTPGSVINEQLNKVLGSGQNRIEQADEINELISGLLSKLIGDIFSDKGLFGFDPRARAGSEEELLNFDSCEKYGICDAGETAEEICAYWNISIDECVPGTTVEVCRERGTGAENIGVFNNSNEGNGNQICVLIKIPNPDENPTEAKECSDGIDNDGDGKIDLFDSGCRNLSDNTEASEAGETAPPACSDGKDNDSDGLIDFPADSGCLGAGDKSEKEGDGDNDNNDNGGGGSTSFSGDNPSPKAPKTLNDVVWLHTNISAWKEASKLNKSNISIKEGEICLDHTKKGLWPEKDGVEGNPWVLASIEGKWYAGTYEWLRPGQVCKELSSNPPASTVKELIGPHVKASPLQNWKPRKGELVGFMVSALARDGSLRNVQERTNAVFIEWPF</sequence>
<accession>A0A2H0DVY5</accession>
<organism evidence="2 3">
    <name type="scientific">Candidatus Campbellbacteria bacterium CG22_combo_CG10-13_8_21_14_all_43_18</name>
    <dbReference type="NCBI Taxonomy" id="1974530"/>
    <lineage>
        <taxon>Bacteria</taxon>
        <taxon>Candidatus Campbelliibacteriota</taxon>
    </lineage>
</organism>
<evidence type="ECO:0000256" key="1">
    <source>
        <dbReference type="SAM" id="MobiDB-lite"/>
    </source>
</evidence>